<dbReference type="SUPFAM" id="SSF47413">
    <property type="entry name" value="lambda repressor-like DNA-binding domains"/>
    <property type="match status" value="1"/>
</dbReference>
<dbReference type="SMART" id="SM00530">
    <property type="entry name" value="HTH_XRE"/>
    <property type="match status" value="1"/>
</dbReference>
<dbReference type="SUPFAM" id="SSF81301">
    <property type="entry name" value="Nucleotidyltransferase"/>
    <property type="match status" value="1"/>
</dbReference>
<keyword evidence="4" id="KW-0479">Metal-binding</keyword>
<dbReference type="RefSeq" id="WP_122150559.1">
    <property type="nucleotide sequence ID" value="NZ_RFFI01000100.1"/>
</dbReference>
<evidence type="ECO:0000256" key="1">
    <source>
        <dbReference type="ARBA" id="ARBA00001946"/>
    </source>
</evidence>
<name>A0A3M2IXS7_9CELL</name>
<dbReference type="GO" id="GO:0046872">
    <property type="term" value="F:metal ion binding"/>
    <property type="evidence" value="ECO:0007669"/>
    <property type="project" value="UniProtKB-KW"/>
</dbReference>
<evidence type="ECO:0000256" key="7">
    <source>
        <dbReference type="ARBA" id="ARBA00022842"/>
    </source>
</evidence>
<protein>
    <submittedName>
        <fullName evidence="9">Helix-turn-helix domain-containing protein</fullName>
    </submittedName>
</protein>
<keyword evidence="10" id="KW-1185">Reference proteome</keyword>
<dbReference type="EMBL" id="RFFI01000100">
    <property type="protein sequence ID" value="RMI06662.1"/>
    <property type="molecule type" value="Genomic_DNA"/>
</dbReference>
<dbReference type="Pfam" id="PF01381">
    <property type="entry name" value="HTH_3"/>
    <property type="match status" value="1"/>
</dbReference>
<dbReference type="PROSITE" id="PS50943">
    <property type="entry name" value="HTH_CROC1"/>
    <property type="match status" value="1"/>
</dbReference>
<evidence type="ECO:0000259" key="8">
    <source>
        <dbReference type="PROSITE" id="PS50943"/>
    </source>
</evidence>
<keyword evidence="3" id="KW-0548">Nucleotidyltransferase</keyword>
<evidence type="ECO:0000313" key="9">
    <source>
        <dbReference type="EMBL" id="RMI06662.1"/>
    </source>
</evidence>
<dbReference type="InterPro" id="IPR043519">
    <property type="entry name" value="NT_sf"/>
</dbReference>
<dbReference type="CDD" id="cd00093">
    <property type="entry name" value="HTH_XRE"/>
    <property type="match status" value="1"/>
</dbReference>
<dbReference type="InterPro" id="IPR001387">
    <property type="entry name" value="Cro/C1-type_HTH"/>
</dbReference>
<keyword evidence="2" id="KW-0808">Transferase</keyword>
<evidence type="ECO:0000256" key="4">
    <source>
        <dbReference type="ARBA" id="ARBA00022723"/>
    </source>
</evidence>
<evidence type="ECO:0000256" key="6">
    <source>
        <dbReference type="ARBA" id="ARBA00022840"/>
    </source>
</evidence>
<evidence type="ECO:0000256" key="3">
    <source>
        <dbReference type="ARBA" id="ARBA00022695"/>
    </source>
</evidence>
<evidence type="ECO:0000256" key="5">
    <source>
        <dbReference type="ARBA" id="ARBA00022741"/>
    </source>
</evidence>
<dbReference type="GO" id="GO:0003677">
    <property type="term" value="F:DNA binding"/>
    <property type="evidence" value="ECO:0007669"/>
    <property type="project" value="InterPro"/>
</dbReference>
<dbReference type="OrthoDB" id="9803128at2"/>
<dbReference type="CDD" id="cd05403">
    <property type="entry name" value="NT_KNTase_like"/>
    <property type="match status" value="1"/>
</dbReference>
<dbReference type="Gene3D" id="1.10.260.40">
    <property type="entry name" value="lambda repressor-like DNA-binding domains"/>
    <property type="match status" value="1"/>
</dbReference>
<dbReference type="Proteomes" id="UP000269289">
    <property type="component" value="Unassembled WGS sequence"/>
</dbReference>
<evidence type="ECO:0000256" key="2">
    <source>
        <dbReference type="ARBA" id="ARBA00022679"/>
    </source>
</evidence>
<dbReference type="AlphaFoldDB" id="A0A3M2IXS7"/>
<proteinExistence type="predicted"/>
<sequence>MDTTYGARVRTRRHLLGMSQRALADAAGVAQPLISAIESGRRTATPATAAALDEVLAVRPSTALDGRRAEVAALVRRHGGRDAVVFGSVAHGTDRVGSDLDLMVAFEPGRDIVDLLALEADLEALLTVPVDVVSAGSSGAVAERARAESVAL</sequence>
<dbReference type="Pfam" id="PF18765">
    <property type="entry name" value="Polbeta"/>
    <property type="match status" value="1"/>
</dbReference>
<comment type="caution">
    <text evidence="9">The sequence shown here is derived from an EMBL/GenBank/DDBJ whole genome shotgun (WGS) entry which is preliminary data.</text>
</comment>
<dbReference type="InterPro" id="IPR052038">
    <property type="entry name" value="Type-VII_TA_antitoxin"/>
</dbReference>
<dbReference type="PANTHER" id="PTHR33571:SF12">
    <property type="entry name" value="BSL3053 PROTEIN"/>
    <property type="match status" value="1"/>
</dbReference>
<keyword evidence="5" id="KW-0547">Nucleotide-binding</keyword>
<keyword evidence="7" id="KW-0460">Magnesium</keyword>
<gene>
    <name evidence="9" type="ORF">EBM89_15700</name>
</gene>
<dbReference type="Gene3D" id="3.30.460.10">
    <property type="entry name" value="Beta Polymerase, domain 2"/>
    <property type="match status" value="1"/>
</dbReference>
<dbReference type="PANTHER" id="PTHR33571">
    <property type="entry name" value="SSL8005 PROTEIN"/>
    <property type="match status" value="1"/>
</dbReference>
<reference evidence="9 10" key="1">
    <citation type="submission" date="2018-10" db="EMBL/GenBank/DDBJ databases">
        <title>Isolation, diversity and antifungal activity of actinobacteria from wheat.</title>
        <authorList>
            <person name="Han C."/>
        </authorList>
    </citation>
    <scope>NUCLEOTIDE SEQUENCE [LARGE SCALE GENOMIC DNA]</scope>
    <source>
        <strain evidence="9 10">NEAU-YY56</strain>
    </source>
</reference>
<organism evidence="9 10">
    <name type="scientific">Cellulomonas triticagri</name>
    <dbReference type="NCBI Taxonomy" id="2483352"/>
    <lineage>
        <taxon>Bacteria</taxon>
        <taxon>Bacillati</taxon>
        <taxon>Actinomycetota</taxon>
        <taxon>Actinomycetes</taxon>
        <taxon>Micrococcales</taxon>
        <taxon>Cellulomonadaceae</taxon>
        <taxon>Cellulomonas</taxon>
    </lineage>
</organism>
<dbReference type="GO" id="GO:0016779">
    <property type="term" value="F:nucleotidyltransferase activity"/>
    <property type="evidence" value="ECO:0007669"/>
    <property type="project" value="UniProtKB-KW"/>
</dbReference>
<dbReference type="InterPro" id="IPR041633">
    <property type="entry name" value="Polbeta"/>
</dbReference>
<comment type="cofactor">
    <cofactor evidence="1">
        <name>Mg(2+)</name>
        <dbReference type="ChEBI" id="CHEBI:18420"/>
    </cofactor>
</comment>
<feature type="domain" description="HTH cro/C1-type" evidence="8">
    <location>
        <begin position="9"/>
        <end position="64"/>
    </location>
</feature>
<dbReference type="GO" id="GO:0005524">
    <property type="term" value="F:ATP binding"/>
    <property type="evidence" value="ECO:0007669"/>
    <property type="project" value="UniProtKB-KW"/>
</dbReference>
<accession>A0A3M2IXS7</accession>
<dbReference type="InterPro" id="IPR010982">
    <property type="entry name" value="Lambda_DNA-bd_dom_sf"/>
</dbReference>
<evidence type="ECO:0000313" key="10">
    <source>
        <dbReference type="Proteomes" id="UP000269289"/>
    </source>
</evidence>
<keyword evidence="6" id="KW-0067">ATP-binding</keyword>